<evidence type="ECO:0000313" key="3">
    <source>
        <dbReference type="EMBL" id="AOW00634.1"/>
    </source>
</evidence>
<dbReference type="PROSITE" id="PS50003">
    <property type="entry name" value="PH_DOMAIN"/>
    <property type="match status" value="2"/>
</dbReference>
<sequence>MDKSGWLHVRTKRKVSVPSAWSQQSFLTQSWKKQWVVVRAQALSVYKDEREYEPVRVIPAEEIMSVALLEDVNFAVFTSSINHHFKSDSRAEAESWVAQLKEVGKRAADNVVDAQKRERAASTAKGHVEIPIVVDTALVSSPHSQLHSYSNHPHSPHMDAATHSHTEYSGDDVFSSQSEWDEDKSPLSKSPIGEFQHFHDSFVPTDPKTKPPKISTNSPPHSSDPSPTSPTSPSPSKSSLIAEGPLLRLKKRYNQWQRQYAVLTVDSLSFYKSQNSAHQHKKPIKTIAVDQLLDVVELDPLSKSKPYCMQLITPAKRIRFSLDSEPDLTKWLVAIKSIAKEDFTKGDCKDGH</sequence>
<feature type="region of interest" description="Disordered" evidence="1">
    <location>
        <begin position="144"/>
        <end position="241"/>
    </location>
</feature>
<dbReference type="AlphaFoldDB" id="A0A1D8N4V4"/>
<dbReference type="SMART" id="SM00233">
    <property type="entry name" value="PH"/>
    <property type="match status" value="2"/>
</dbReference>
<dbReference type="VEuPathDB" id="FungiDB:YALI1_A14259g"/>
<evidence type="ECO:0000313" key="4">
    <source>
        <dbReference type="EMBL" id="RDW25767.1"/>
    </source>
</evidence>
<dbReference type="CDD" id="cd13299">
    <property type="entry name" value="PH2_PH_fungal"/>
    <property type="match status" value="1"/>
</dbReference>
<feature type="compositionally biased region" description="Low complexity" evidence="1">
    <location>
        <begin position="215"/>
        <end position="226"/>
    </location>
</feature>
<feature type="compositionally biased region" description="Polar residues" evidence="1">
    <location>
        <begin position="144"/>
        <end position="153"/>
    </location>
</feature>
<dbReference type="PANTHER" id="PTHR14336:SF8">
    <property type="entry name" value="PROTEIN OPY1"/>
    <property type="match status" value="1"/>
</dbReference>
<dbReference type="InterPro" id="IPR051707">
    <property type="entry name" value="PI-Interact_SigTrans_Reg"/>
</dbReference>
<dbReference type="VEuPathDB" id="FungiDB:YALI0_A14476g"/>
<dbReference type="PANTHER" id="PTHR14336">
    <property type="entry name" value="TANDEM PH DOMAIN CONTAINING PROTEIN"/>
    <property type="match status" value="1"/>
</dbReference>
<feature type="domain" description="PH" evidence="2">
    <location>
        <begin position="239"/>
        <end position="340"/>
    </location>
</feature>
<dbReference type="eggNOG" id="ENOG502S0C3">
    <property type="taxonomic scope" value="Eukaryota"/>
</dbReference>
<reference evidence="3 5" key="1">
    <citation type="journal article" date="2016" name="PLoS ONE">
        <title>Sequence Assembly of Yarrowia lipolytica Strain W29/CLIB89 Shows Transposable Element Diversity.</title>
        <authorList>
            <person name="Magnan C."/>
            <person name="Yu J."/>
            <person name="Chang I."/>
            <person name="Jahn E."/>
            <person name="Kanomata Y."/>
            <person name="Wu J."/>
            <person name="Zeller M."/>
            <person name="Oakes M."/>
            <person name="Baldi P."/>
            <person name="Sandmeyer S."/>
        </authorList>
    </citation>
    <scope>NUCLEOTIDE SEQUENCE [LARGE SCALE GENOMIC DNA]</scope>
    <source>
        <strain evidence="3">CLIB89</strain>
        <strain evidence="5">CLIB89(W29)</strain>
    </source>
</reference>
<dbReference type="OrthoDB" id="2157866at2759"/>
<dbReference type="Proteomes" id="UP000256601">
    <property type="component" value="Unassembled WGS sequence"/>
</dbReference>
<feature type="compositionally biased region" description="Basic and acidic residues" evidence="1">
    <location>
        <begin position="156"/>
        <end position="168"/>
    </location>
</feature>
<dbReference type="SUPFAM" id="SSF50729">
    <property type="entry name" value="PH domain-like"/>
    <property type="match status" value="2"/>
</dbReference>
<dbReference type="Proteomes" id="UP000182444">
    <property type="component" value="Chromosome 1A"/>
</dbReference>
<dbReference type="Gene3D" id="2.30.29.30">
    <property type="entry name" value="Pleckstrin-homology domain (PH domain)/Phosphotyrosine-binding domain (PTB)"/>
    <property type="match status" value="2"/>
</dbReference>
<dbReference type="Pfam" id="PF00169">
    <property type="entry name" value="PH"/>
    <property type="match status" value="2"/>
</dbReference>
<evidence type="ECO:0000313" key="6">
    <source>
        <dbReference type="Proteomes" id="UP000256601"/>
    </source>
</evidence>
<reference evidence="4 6" key="2">
    <citation type="submission" date="2018-07" db="EMBL/GenBank/DDBJ databases">
        <title>Draft Genome Assemblies for Five Robust Yarrowia lipolytica Strains Exhibiting High Lipid Production and Pentose Sugar Utilization and Sugar Alcohol Secretion from Undetoxified Lignocellulosic Biomass Hydrolysates.</title>
        <authorList>
            <consortium name="DOE Joint Genome Institute"/>
            <person name="Walker C."/>
            <person name="Ryu S."/>
            <person name="Na H."/>
            <person name="Zane M."/>
            <person name="LaButti K."/>
            <person name="Lipzen A."/>
            <person name="Haridas S."/>
            <person name="Barry K."/>
            <person name="Grigoriev I.V."/>
            <person name="Quarterman J."/>
            <person name="Slininger P."/>
            <person name="Dien B."/>
            <person name="Trinh C.T."/>
        </authorList>
    </citation>
    <scope>NUCLEOTIDE SEQUENCE [LARGE SCALE GENOMIC DNA]</scope>
    <source>
        <strain evidence="4 6">YB392</strain>
    </source>
</reference>
<evidence type="ECO:0000313" key="5">
    <source>
        <dbReference type="Proteomes" id="UP000182444"/>
    </source>
</evidence>
<organism evidence="3 5">
    <name type="scientific">Yarrowia lipolytica</name>
    <name type="common">Candida lipolytica</name>
    <dbReference type="NCBI Taxonomy" id="4952"/>
    <lineage>
        <taxon>Eukaryota</taxon>
        <taxon>Fungi</taxon>
        <taxon>Dikarya</taxon>
        <taxon>Ascomycota</taxon>
        <taxon>Saccharomycotina</taxon>
        <taxon>Dipodascomycetes</taxon>
        <taxon>Dipodascales</taxon>
        <taxon>Dipodascales incertae sedis</taxon>
        <taxon>Yarrowia</taxon>
    </lineage>
</organism>
<dbReference type="GeneID" id="2906444"/>
<dbReference type="InterPro" id="IPR001849">
    <property type="entry name" value="PH_domain"/>
</dbReference>
<dbReference type="OMA" id="GQFSYYK"/>
<protein>
    <recommendedName>
        <fullName evidence="2">PH domain-containing protein</fullName>
    </recommendedName>
</protein>
<name>A0A1D8N4V4_YARLL</name>
<gene>
    <name evidence="4" type="ORF">B0I71DRAFT_132023</name>
    <name evidence="3" type="ORF">YALI1_A14259g</name>
</gene>
<accession>A0A1D8N4V4</accession>
<proteinExistence type="predicted"/>
<evidence type="ECO:0000259" key="2">
    <source>
        <dbReference type="PROSITE" id="PS50003"/>
    </source>
</evidence>
<dbReference type="KEGG" id="yli:2906444"/>
<dbReference type="RefSeq" id="XP_500058.1">
    <property type="nucleotide sequence ID" value="XM_500058.1"/>
</dbReference>
<dbReference type="InterPro" id="IPR011993">
    <property type="entry name" value="PH-like_dom_sf"/>
</dbReference>
<evidence type="ECO:0000256" key="1">
    <source>
        <dbReference type="SAM" id="MobiDB-lite"/>
    </source>
</evidence>
<dbReference type="EMBL" id="KZ858994">
    <property type="protein sequence ID" value="RDW25767.1"/>
    <property type="molecule type" value="Genomic_DNA"/>
</dbReference>
<dbReference type="EMBL" id="CP017553">
    <property type="protein sequence ID" value="AOW00634.1"/>
    <property type="molecule type" value="Genomic_DNA"/>
</dbReference>
<feature type="domain" description="PH" evidence="2">
    <location>
        <begin position="1"/>
        <end position="105"/>
    </location>
</feature>